<gene>
    <name evidence="3" type="ORF">CE457_14305</name>
    <name evidence="2" type="ORF">KUC_2028</name>
</gene>
<keyword evidence="5" id="KW-1185">Reference proteome</keyword>
<dbReference type="OrthoDB" id="9182830at2"/>
<dbReference type="Proteomes" id="UP000216538">
    <property type="component" value="Unassembled WGS sequence"/>
</dbReference>
<evidence type="ECO:0000313" key="4">
    <source>
        <dbReference type="Proteomes" id="UP000005756"/>
    </source>
</evidence>
<dbReference type="EMBL" id="JH393258">
    <property type="protein sequence ID" value="EHJ92083.1"/>
    <property type="molecule type" value="Genomic_DNA"/>
</dbReference>
<evidence type="ECO:0000313" key="5">
    <source>
        <dbReference type="Proteomes" id="UP000216538"/>
    </source>
</evidence>
<feature type="transmembrane region" description="Helical" evidence="1">
    <location>
        <begin position="36"/>
        <end position="55"/>
    </location>
</feature>
<proteinExistence type="predicted"/>
<feature type="transmembrane region" description="Helical" evidence="1">
    <location>
        <begin position="7"/>
        <end position="24"/>
    </location>
</feature>
<dbReference type="AlphaFoldDB" id="A0A265DW02"/>
<evidence type="ECO:0000256" key="1">
    <source>
        <dbReference type="SAM" id="Phobius"/>
    </source>
</evidence>
<reference evidence="2 4" key="1">
    <citation type="submission" date="2011-10" db="EMBL/GenBank/DDBJ databases">
        <authorList>
            <person name="Quillaguamn J."/>
            <person name="Guzmn D."/>
            <person name="Balderrama-Subieta A."/>
            <person name="Cardona-Ortuo C."/>
            <person name="Guevara-Martnez M."/>
            <person name="Callisaya-Quispe N."/>
        </authorList>
    </citation>
    <scope>NUCLEOTIDE SEQUENCE [LARGE SCALE GENOMIC DNA]</scope>
    <source>
        <strain evidence="2 4">LC1</strain>
    </source>
</reference>
<evidence type="ECO:0000313" key="3">
    <source>
        <dbReference type="EMBL" id="OZT73497.1"/>
    </source>
</evidence>
<dbReference type="STRING" id="1072583.KUC_2028"/>
<keyword evidence="1" id="KW-0812">Transmembrane</keyword>
<keyword evidence="1" id="KW-1133">Transmembrane helix</keyword>
<sequence length="254" mass="28731">MKNSDNFKTVWWGVLVILIGYYLFGRYASLIEGNPSYFDVVVFLVWVGVCLAPIFQEMDIFGVKLKQKIDDLNKDLNHQLSILKTEIKSSIDVVNANSNQIYFQNGGNPPKDSEIPNISQEIQRTLRKMGIATSQDSEEDFEVDPVHLEMFKVRLSFENLLRKYAGYEGEYRRRYSVGRMLNDLQNSEAVSKQVLHGVTEVISVCNYAVHGEPITKTQIAFVRESAPGLLKALSKELKGSKHCFKSSISPTVGL</sequence>
<evidence type="ECO:0008006" key="6">
    <source>
        <dbReference type="Google" id="ProtNLM"/>
    </source>
</evidence>
<dbReference type="RefSeq" id="WP_007112996.1">
    <property type="nucleotide sequence ID" value="NZ_JH393258.1"/>
</dbReference>
<dbReference type="EMBL" id="NPEY01000010">
    <property type="protein sequence ID" value="OZT73497.1"/>
    <property type="molecule type" value="Genomic_DNA"/>
</dbReference>
<accession>A0A265DW02</accession>
<name>A0A265DW02_9GAMM</name>
<reference evidence="3 5" key="2">
    <citation type="submission" date="2017-07" db="EMBL/GenBank/DDBJ databases">
        <title>Shotgun whole genome sequences of three halophilic bacterial isolates.</title>
        <authorList>
            <person name="Pozzo T."/>
            <person name="Higdon S.M."/>
            <person name="Quillaguaman J."/>
        </authorList>
    </citation>
    <scope>NUCLEOTIDE SEQUENCE [LARGE SCALE GENOMIC DNA]</scope>
    <source>
        <strain evidence="3 5">LC1</strain>
    </source>
</reference>
<keyword evidence="1" id="KW-0472">Membrane</keyword>
<organism evidence="2 4">
    <name type="scientific">Vreelandella boliviensis LC1</name>
    <dbReference type="NCBI Taxonomy" id="1072583"/>
    <lineage>
        <taxon>Bacteria</taxon>
        <taxon>Pseudomonadati</taxon>
        <taxon>Pseudomonadota</taxon>
        <taxon>Gammaproteobacteria</taxon>
        <taxon>Oceanospirillales</taxon>
        <taxon>Halomonadaceae</taxon>
        <taxon>Vreelandella</taxon>
    </lineage>
</organism>
<dbReference type="Proteomes" id="UP000005756">
    <property type="component" value="Unassembled WGS sequence"/>
</dbReference>
<evidence type="ECO:0000313" key="2">
    <source>
        <dbReference type="EMBL" id="EHJ92083.1"/>
    </source>
</evidence>
<protein>
    <recommendedName>
        <fullName evidence="6">DUF4145 domain-containing protein</fullName>
    </recommendedName>
</protein>